<dbReference type="EMBL" id="JAQAGZ010000026">
    <property type="protein sequence ID" value="MCZ8516767.1"/>
    <property type="molecule type" value="Genomic_DNA"/>
</dbReference>
<name>A0ABT4QIR5_9BACL</name>
<dbReference type="RefSeq" id="WP_269885298.1">
    <property type="nucleotide sequence ID" value="NZ_JAQAGZ010000026.1"/>
</dbReference>
<keyword evidence="2" id="KW-1185">Reference proteome</keyword>
<sequence>MQELLSAAKEAAVEAALAAGRLAKRYFGQEVEIRLKSADGDLVTTVDHMAEEEILARIKSRFPEHQIRSEESGWSGVEGDWLWLIDPLDGTNNYAIGLPVYGVSLTLLYRKEPVLGVIYDSHLEQLYVAEKGAGACRDALPIRVKDDASSGNGKLTIGWIQGHQVQRDARARALKSHLEQQCKRVLRLWAPTIQWSMLSRGDLDGIVLYNSEGDDLYAGVLLAKEAGAAVVDFDGNPFDRMNPEPYLIACPPGRVELFMRMVQEGLKLHV</sequence>
<dbReference type="PRINTS" id="PR00377">
    <property type="entry name" value="IMPHPHTASES"/>
</dbReference>
<reference evidence="1 2" key="1">
    <citation type="submission" date="2022-12" db="EMBL/GenBank/DDBJ databases">
        <title>Draft genome sequence of Paenibacillus sp. dW9.</title>
        <authorList>
            <person name="Choi E.-W."/>
            <person name="Kim D.-U."/>
        </authorList>
    </citation>
    <scope>NUCLEOTIDE SEQUENCE [LARGE SCALE GENOMIC DNA]</scope>
    <source>
        <strain evidence="2">dW9</strain>
    </source>
</reference>
<accession>A0ABT4QIR5</accession>
<proteinExistence type="predicted"/>
<protein>
    <submittedName>
        <fullName evidence="1">Inositol monophosphatase</fullName>
    </submittedName>
</protein>
<dbReference type="Pfam" id="PF00459">
    <property type="entry name" value="Inositol_P"/>
    <property type="match status" value="1"/>
</dbReference>
<dbReference type="PANTHER" id="PTHR20854:SF4">
    <property type="entry name" value="INOSITOL-1-MONOPHOSPHATASE-RELATED"/>
    <property type="match status" value="1"/>
</dbReference>
<dbReference type="Proteomes" id="UP001527882">
    <property type="component" value="Unassembled WGS sequence"/>
</dbReference>
<dbReference type="Gene3D" id="3.30.540.10">
    <property type="entry name" value="Fructose-1,6-Bisphosphatase, subunit A, domain 1"/>
    <property type="match status" value="1"/>
</dbReference>
<evidence type="ECO:0000313" key="1">
    <source>
        <dbReference type="EMBL" id="MCZ8516767.1"/>
    </source>
</evidence>
<dbReference type="SUPFAM" id="SSF56655">
    <property type="entry name" value="Carbohydrate phosphatase"/>
    <property type="match status" value="1"/>
</dbReference>
<comment type="caution">
    <text evidence="1">The sequence shown here is derived from an EMBL/GenBank/DDBJ whole genome shotgun (WGS) entry which is preliminary data.</text>
</comment>
<organism evidence="1 2">
    <name type="scientific">Paenibacillus gyeongsangnamensis</name>
    <dbReference type="NCBI Taxonomy" id="3388067"/>
    <lineage>
        <taxon>Bacteria</taxon>
        <taxon>Bacillati</taxon>
        <taxon>Bacillota</taxon>
        <taxon>Bacilli</taxon>
        <taxon>Bacillales</taxon>
        <taxon>Paenibacillaceae</taxon>
        <taxon>Paenibacillus</taxon>
    </lineage>
</organism>
<dbReference type="Gene3D" id="3.40.190.80">
    <property type="match status" value="1"/>
</dbReference>
<dbReference type="InterPro" id="IPR000760">
    <property type="entry name" value="Inositol_monophosphatase-like"/>
</dbReference>
<gene>
    <name evidence="1" type="ORF">O9H85_31270</name>
</gene>
<dbReference type="PANTHER" id="PTHR20854">
    <property type="entry name" value="INOSITOL MONOPHOSPHATASE"/>
    <property type="match status" value="1"/>
</dbReference>
<evidence type="ECO:0000313" key="2">
    <source>
        <dbReference type="Proteomes" id="UP001527882"/>
    </source>
</evidence>